<dbReference type="InterPro" id="IPR002685">
    <property type="entry name" value="Glyco_trans_15"/>
</dbReference>
<dbReference type="GO" id="GO:0016020">
    <property type="term" value="C:membrane"/>
    <property type="evidence" value="ECO:0007669"/>
    <property type="project" value="InterPro"/>
</dbReference>
<dbReference type="GO" id="GO:0006487">
    <property type="term" value="P:protein N-linked glycosylation"/>
    <property type="evidence" value="ECO:0007669"/>
    <property type="project" value="TreeGrafter"/>
</dbReference>
<dbReference type="InterPro" id="IPR021131">
    <property type="entry name" value="Ribosomal_uL15/eL18"/>
</dbReference>
<feature type="region of interest" description="Disordered" evidence="6">
    <location>
        <begin position="35"/>
        <end position="71"/>
    </location>
</feature>
<dbReference type="Proteomes" id="UP001140172">
    <property type="component" value="Unassembled WGS sequence"/>
</dbReference>
<dbReference type="Gene3D" id="3.100.10.10">
    <property type="match status" value="1"/>
</dbReference>
<dbReference type="InterPro" id="IPR005749">
    <property type="entry name" value="Ribosomal_uL15_bac-type"/>
</dbReference>
<sequence>MYSRTKRFLLIAAGILCLFTLHAFIVEYSRTSSRSAQTTGPWSDADPSAHHSGWPQDGQSTPSNGGNSTQEDGQLLRAALVALVRNSELEGLRSTIRQIDDRFNRRYGYPYIFLNDEDFTDEFIDQVRAVTRAPVYFGKLPKEHWGLSPYVTEEKVKAALEYNKNRYLYGGSLSYRMMCRFQSGFIHKHPLLQNLDYYWRIEPDVSYFCDIPYDPFKYMRDNNLMYGFTITPMEARKTVETLWSTTRQWMLENPHLLPEKSFMHWVVNEKAKYTLCHFWSNFEIVNLSLYRSEAYESYFNHLDRAGGFFYERWGDAPVHSFAAALLLRKEQIHWFEDIGYHHPGYAHCPNKPEMMSRCVCSRGSDFMYRSMCSRRFSERSVAQLQRQFGKQLVIGACTATALSRSSLHTSAVEAAVHQQAAFEVSRPTKFLSLNDLRDNKGARKIKKRLGRGHGSGHGKTSGRGQKGQNSRAGNGKPGPGFEGGQTPLMRVFPKRGFKNPFKRDLQPLNLDRIQHWINTGRLDASKPITLKHIFDSNMVRFKDGVSLLARGSECLTTPITIEVTRASRMAIRRIEELGGRVVCVYHNRLALRALLHPEKFEVLPKSAMPATAKMKRIYADPERRGFLAPGIRDKYRPASFNYSRVAKASQPEA</sequence>
<dbReference type="GO" id="GO:0005794">
    <property type="term" value="C:Golgi apparatus"/>
    <property type="evidence" value="ECO:0007669"/>
    <property type="project" value="TreeGrafter"/>
</dbReference>
<keyword evidence="9" id="KW-1185">Reference proteome</keyword>
<dbReference type="PANTHER" id="PTHR31121:SF6">
    <property type="entry name" value="ALPHA-1,2 MANNOSYLTRANSFERASE KTR1"/>
    <property type="match status" value="1"/>
</dbReference>
<dbReference type="GO" id="GO:0003735">
    <property type="term" value="F:structural constituent of ribosome"/>
    <property type="evidence" value="ECO:0007669"/>
    <property type="project" value="InterPro"/>
</dbReference>
<evidence type="ECO:0000256" key="2">
    <source>
        <dbReference type="ARBA" id="ARBA00007677"/>
    </source>
</evidence>
<organism evidence="8 9">
    <name type="scientific">Coemansia interrupta</name>
    <dbReference type="NCBI Taxonomy" id="1126814"/>
    <lineage>
        <taxon>Eukaryota</taxon>
        <taxon>Fungi</taxon>
        <taxon>Fungi incertae sedis</taxon>
        <taxon>Zoopagomycota</taxon>
        <taxon>Kickxellomycotina</taxon>
        <taxon>Kickxellomycetes</taxon>
        <taxon>Kickxellales</taxon>
        <taxon>Kickxellaceae</taxon>
        <taxon>Coemansia</taxon>
    </lineage>
</organism>
<keyword evidence="5" id="KW-0687">Ribonucleoprotein</keyword>
<name>A0A9W8HDU5_9FUNG</name>
<dbReference type="Pfam" id="PF01793">
    <property type="entry name" value="Glyco_transf_15"/>
    <property type="match status" value="1"/>
</dbReference>
<dbReference type="FunFam" id="3.90.550.10:FF:000051">
    <property type="entry name" value="Alpha-1,2-mannosyltransferase (Ktr4)"/>
    <property type="match status" value="1"/>
</dbReference>
<accession>A0A9W8HDU5</accession>
<evidence type="ECO:0000256" key="6">
    <source>
        <dbReference type="SAM" id="MobiDB-lite"/>
    </source>
</evidence>
<evidence type="ECO:0000313" key="8">
    <source>
        <dbReference type="EMBL" id="KAJ2782709.1"/>
    </source>
</evidence>
<feature type="compositionally biased region" description="Basic residues" evidence="6">
    <location>
        <begin position="442"/>
        <end position="456"/>
    </location>
</feature>
<comment type="similarity">
    <text evidence="2">Belongs to the glycosyltransferase 15 family.</text>
</comment>
<dbReference type="InterPro" id="IPR030878">
    <property type="entry name" value="Ribosomal_uL15"/>
</dbReference>
<keyword evidence="3" id="KW-0808">Transferase</keyword>
<keyword evidence="4" id="KW-0689">Ribosomal protein</keyword>
<dbReference type="EMBL" id="JANBUM010000167">
    <property type="protein sequence ID" value="KAJ2782709.1"/>
    <property type="molecule type" value="Genomic_DNA"/>
</dbReference>
<dbReference type="InterPro" id="IPR029044">
    <property type="entry name" value="Nucleotide-diphossugar_trans"/>
</dbReference>
<comment type="similarity">
    <text evidence="1">Belongs to the universal ribosomal protein uL15 family.</text>
</comment>
<dbReference type="Gene3D" id="3.90.550.10">
    <property type="entry name" value="Spore Coat Polysaccharide Biosynthesis Protein SpsA, Chain A"/>
    <property type="match status" value="1"/>
</dbReference>
<reference evidence="8" key="1">
    <citation type="submission" date="2022-07" db="EMBL/GenBank/DDBJ databases">
        <title>Phylogenomic reconstructions and comparative analyses of Kickxellomycotina fungi.</title>
        <authorList>
            <person name="Reynolds N.K."/>
            <person name="Stajich J.E."/>
            <person name="Barry K."/>
            <person name="Grigoriev I.V."/>
            <person name="Crous P."/>
            <person name="Smith M.E."/>
        </authorList>
    </citation>
    <scope>NUCLEOTIDE SEQUENCE</scope>
    <source>
        <strain evidence="8">BCRC 34489</strain>
    </source>
</reference>
<dbReference type="OrthoDB" id="439943at2759"/>
<evidence type="ECO:0000256" key="5">
    <source>
        <dbReference type="ARBA" id="ARBA00023274"/>
    </source>
</evidence>
<evidence type="ECO:0000313" key="9">
    <source>
        <dbReference type="Proteomes" id="UP001140172"/>
    </source>
</evidence>
<dbReference type="GO" id="GO:0006412">
    <property type="term" value="P:translation"/>
    <property type="evidence" value="ECO:0007669"/>
    <property type="project" value="InterPro"/>
</dbReference>
<dbReference type="GO" id="GO:0000032">
    <property type="term" value="P:cell wall mannoprotein biosynthetic process"/>
    <property type="evidence" value="ECO:0007669"/>
    <property type="project" value="TreeGrafter"/>
</dbReference>
<dbReference type="PANTHER" id="PTHR31121">
    <property type="entry name" value="ALPHA-1,2 MANNOSYLTRANSFERASE KTR1"/>
    <property type="match status" value="1"/>
</dbReference>
<evidence type="ECO:0000259" key="7">
    <source>
        <dbReference type="Pfam" id="PF00828"/>
    </source>
</evidence>
<dbReference type="GO" id="GO:0015934">
    <property type="term" value="C:large ribosomal subunit"/>
    <property type="evidence" value="ECO:0007669"/>
    <property type="project" value="InterPro"/>
</dbReference>
<evidence type="ECO:0000256" key="4">
    <source>
        <dbReference type="ARBA" id="ARBA00022980"/>
    </source>
</evidence>
<dbReference type="NCBIfam" id="TIGR01071">
    <property type="entry name" value="rplO_bact"/>
    <property type="match status" value="1"/>
</dbReference>
<feature type="compositionally biased region" description="Polar residues" evidence="6">
    <location>
        <begin position="57"/>
        <end position="71"/>
    </location>
</feature>
<dbReference type="SUPFAM" id="SSF53448">
    <property type="entry name" value="Nucleotide-diphospho-sugar transferases"/>
    <property type="match status" value="1"/>
</dbReference>
<evidence type="ECO:0000256" key="1">
    <source>
        <dbReference type="ARBA" id="ARBA00007320"/>
    </source>
</evidence>
<dbReference type="Pfam" id="PF00828">
    <property type="entry name" value="Ribosomal_L27A"/>
    <property type="match status" value="1"/>
</dbReference>
<dbReference type="InterPro" id="IPR036227">
    <property type="entry name" value="Ribosomal_uL15/eL18_sf"/>
</dbReference>
<proteinExistence type="inferred from homology"/>
<dbReference type="GO" id="GO:0000026">
    <property type="term" value="F:alpha-1,2-mannosyltransferase activity"/>
    <property type="evidence" value="ECO:0007669"/>
    <property type="project" value="TreeGrafter"/>
</dbReference>
<gene>
    <name evidence="8" type="primary">KRE2_1</name>
    <name evidence="8" type="ORF">GGI15_002825</name>
</gene>
<comment type="caution">
    <text evidence="8">The sequence shown here is derived from an EMBL/GenBank/DDBJ whole genome shotgun (WGS) entry which is preliminary data.</text>
</comment>
<protein>
    <submittedName>
        <fullName evidence="8">Alpha 1,2-mannosyltransferase 2.4.1</fullName>
    </submittedName>
</protein>
<dbReference type="AlphaFoldDB" id="A0A9W8HDU5"/>
<dbReference type="SUPFAM" id="SSF52080">
    <property type="entry name" value="Ribosomal proteins L15p and L18e"/>
    <property type="match status" value="1"/>
</dbReference>
<feature type="domain" description="Large ribosomal subunit protein uL15/eL18" evidence="7">
    <location>
        <begin position="507"/>
        <end position="582"/>
    </location>
</feature>
<feature type="region of interest" description="Disordered" evidence="6">
    <location>
        <begin position="441"/>
        <end position="488"/>
    </location>
</feature>
<evidence type="ECO:0000256" key="3">
    <source>
        <dbReference type="ARBA" id="ARBA00022679"/>
    </source>
</evidence>
<dbReference type="HAMAP" id="MF_01341">
    <property type="entry name" value="Ribosomal_uL15"/>
    <property type="match status" value="1"/>
</dbReference>